<sequence length="699" mass="81481">MHNHFKTTHNLPVIYDLYDFRNIQEFNNWKSELERKTASKFIKSNYNSKNKITYKCHRSGLFHSKSNNMRRLKMTGSCKINGYCPAAIAVNTKLNGHVKVKYISTHIGHKNDLKYIYLSPAERNQIAEKLAKEMPYEEILQDLQNSDPSRIHLITRKDILNIKKSMLDEEVKQPLNTLTHISNTISDNIDSTSIPTDLIVVPDLLYYTSDLDGDSFESVINSSCNPEGAYVDSLNDSLPPDSIEFWVREFKSSSENATLVYKPQGTVCTEYPNLDCNDFVLFFMTDAQKQLYIKYGGDIVCVDGVKTHNFQLYALLVLDNSREVIPIAFLFCNKTDERVMKLFFEKIKDTVGPIKSNIFMSDIDESIYKVWSQVMGETKMQFYCTWHILRKWKTDIDSKIIEKEKKDQIYKILQSLLCEIDFEAFYTMLEKVKDEWAYDEDTEEFIEYFFSVYVGMEMYKKWAYSCRTGVSINTNMSLENFYNSLNNCYREGKMASQPDETLKVVFNLVRDKLFDIIIEMFKEKIESKLKILGNRHVESHRLTNDEISSKPGKVWQVKSTNVSEVFNVKWIQHVCNECPLQCYHCDSCFHEFICSCVDHGIGNNMCKHIHLVAMHVNEKSKSYEGETLSVNENQETDTIVQNSDLNLESTDQSEPKDFQDEKEDFARHLSCVLKENIQNFDQLNAMRDYFMPLFKSINT</sequence>
<dbReference type="InterPro" id="IPR007527">
    <property type="entry name" value="Znf_SWIM"/>
</dbReference>
<dbReference type="EMBL" id="GEDC01006422">
    <property type="protein sequence ID" value="JAS30876.1"/>
    <property type="molecule type" value="Transcribed_RNA"/>
</dbReference>
<name>A0A1B6DYX6_9HEMI</name>
<gene>
    <name evidence="3" type="ORF">g.19248</name>
</gene>
<dbReference type="PANTHER" id="PTHR33936:SF24">
    <property type="entry name" value="C2H2-TYPE DOMAIN-CONTAINING PROTEIN"/>
    <property type="match status" value="1"/>
</dbReference>
<evidence type="ECO:0000256" key="1">
    <source>
        <dbReference type="PROSITE-ProRule" id="PRU00325"/>
    </source>
</evidence>
<evidence type="ECO:0000259" key="2">
    <source>
        <dbReference type="PROSITE" id="PS50966"/>
    </source>
</evidence>
<dbReference type="InterPro" id="IPR052797">
    <property type="entry name" value="RegFact_GeneExpr_CellDeath"/>
</dbReference>
<evidence type="ECO:0000313" key="3">
    <source>
        <dbReference type="EMBL" id="JAS30876.1"/>
    </source>
</evidence>
<keyword evidence="1" id="KW-0479">Metal-binding</keyword>
<accession>A0A1B6DYX6</accession>
<proteinExistence type="predicted"/>
<dbReference type="GO" id="GO:0008270">
    <property type="term" value="F:zinc ion binding"/>
    <property type="evidence" value="ECO:0007669"/>
    <property type="project" value="UniProtKB-KW"/>
</dbReference>
<organism evidence="3">
    <name type="scientific">Clastoptera arizonana</name>
    <name type="common">Arizona spittle bug</name>
    <dbReference type="NCBI Taxonomy" id="38151"/>
    <lineage>
        <taxon>Eukaryota</taxon>
        <taxon>Metazoa</taxon>
        <taxon>Ecdysozoa</taxon>
        <taxon>Arthropoda</taxon>
        <taxon>Hexapoda</taxon>
        <taxon>Insecta</taxon>
        <taxon>Pterygota</taxon>
        <taxon>Neoptera</taxon>
        <taxon>Paraneoptera</taxon>
        <taxon>Hemiptera</taxon>
        <taxon>Auchenorrhyncha</taxon>
        <taxon>Cercopoidea</taxon>
        <taxon>Clastopteridae</taxon>
        <taxon>Clastoptera</taxon>
    </lineage>
</organism>
<keyword evidence="1" id="KW-0862">Zinc</keyword>
<dbReference type="AlphaFoldDB" id="A0A1B6DYX6"/>
<dbReference type="PROSITE" id="PS50966">
    <property type="entry name" value="ZF_SWIM"/>
    <property type="match status" value="1"/>
</dbReference>
<dbReference type="PANTHER" id="PTHR33936">
    <property type="entry name" value="PROTEIN CBG17840"/>
    <property type="match status" value="1"/>
</dbReference>
<protein>
    <recommendedName>
        <fullName evidence="2">SWIM-type domain-containing protein</fullName>
    </recommendedName>
</protein>
<keyword evidence="1" id="KW-0863">Zinc-finger</keyword>
<feature type="domain" description="SWIM-type" evidence="2">
    <location>
        <begin position="583"/>
        <end position="617"/>
    </location>
</feature>
<reference evidence="3" key="1">
    <citation type="submission" date="2015-12" db="EMBL/GenBank/DDBJ databases">
        <title>De novo transcriptome assembly of four potential Pierce s Disease insect vectors from Arizona vineyards.</title>
        <authorList>
            <person name="Tassone E.E."/>
        </authorList>
    </citation>
    <scope>NUCLEOTIDE SEQUENCE</scope>
</reference>